<name>A0A4Y9T646_9BURK</name>
<dbReference type="EMBL" id="SPUM01000038">
    <property type="protein sequence ID" value="TFW33605.1"/>
    <property type="molecule type" value="Genomic_DNA"/>
</dbReference>
<dbReference type="Pfam" id="PF09994">
    <property type="entry name" value="T6SS_Tle1-like_cat"/>
    <property type="match status" value="2"/>
</dbReference>
<evidence type="ECO:0000313" key="2">
    <source>
        <dbReference type="EMBL" id="TFW33605.1"/>
    </source>
</evidence>
<dbReference type="OrthoDB" id="4378831at2"/>
<dbReference type="Proteomes" id="UP000297258">
    <property type="component" value="Unassembled WGS sequence"/>
</dbReference>
<feature type="domain" description="T6SS Phospholipase effector Tle1-like catalytic" evidence="1">
    <location>
        <begin position="236"/>
        <end position="361"/>
    </location>
</feature>
<protein>
    <submittedName>
        <fullName evidence="2">DUF2235 domain-containing protein</fullName>
    </submittedName>
</protein>
<proteinExistence type="predicted"/>
<dbReference type="AlphaFoldDB" id="A0A4Y9T646"/>
<dbReference type="InterPro" id="IPR018712">
    <property type="entry name" value="Tle1-like_cat"/>
</dbReference>
<dbReference type="PANTHER" id="PTHR33840">
    <property type="match status" value="1"/>
</dbReference>
<comment type="caution">
    <text evidence="2">The sequence shown here is derived from an EMBL/GenBank/DDBJ whole genome shotgun (WGS) entry which is preliminary data.</text>
</comment>
<keyword evidence="3" id="KW-1185">Reference proteome</keyword>
<evidence type="ECO:0000313" key="3">
    <source>
        <dbReference type="Proteomes" id="UP000297258"/>
    </source>
</evidence>
<reference evidence="2 3" key="1">
    <citation type="submission" date="2019-03" db="EMBL/GenBank/DDBJ databases">
        <title>Draft genome of Massilia hortus sp. nov., a novel bacterial species of the Oxalobacteraceae family.</title>
        <authorList>
            <person name="Peta V."/>
            <person name="Raths R."/>
            <person name="Bucking H."/>
        </authorList>
    </citation>
    <scope>NUCLEOTIDE SEQUENCE [LARGE SCALE GENOMIC DNA]</scope>
    <source>
        <strain evidence="2 3">ONC3</strain>
    </source>
</reference>
<dbReference type="RefSeq" id="WP_135188904.1">
    <property type="nucleotide sequence ID" value="NZ_SPUM01000038.1"/>
</dbReference>
<feature type="domain" description="T6SS Phospholipase effector Tle1-like catalytic" evidence="1">
    <location>
        <begin position="41"/>
        <end position="124"/>
    </location>
</feature>
<dbReference type="PANTHER" id="PTHR33840:SF1">
    <property type="entry name" value="TLE1 PHOSPHOLIPASE DOMAIN-CONTAINING PROTEIN"/>
    <property type="match status" value="1"/>
</dbReference>
<sequence>MKAVRIHAAACLTAPTNVIKPVDPKLHCDANKCQIRINVGLFFDGTNNNMEKDLANRADSNIARLYNAYPRKTSLGYFSQYIPGVGTKFEEIGEKTQSTMGEGFGQGCESRVLFGLLTFYNFLHRAAFSGLLLFENDEIKALCMNVSDMERKDSFTLQRLEVPMGLVGQYFEDEGNRTIFLRKHASLLEAKLKKSKPQIVECFLDVFGFSRGAAEARVFCNWLNQLMSNGKLAGVRIRFRFVGIFDTVASAGFWSGTAAGVTSGTGGHSCWAQAKFLRLPSNVENCIHMVAMHELRRNFPLDEIGENGVMPAGWQQYAYPGSHSDVGGGYKPGELGISVGKTMDEGDSLKLSQIPLNHMLDCAIASGAALSSLGIGMTHLQSIHV</sequence>
<gene>
    <name evidence="2" type="ORF">E4O92_06320</name>
</gene>
<accession>A0A4Y9T646</accession>
<evidence type="ECO:0000259" key="1">
    <source>
        <dbReference type="Pfam" id="PF09994"/>
    </source>
</evidence>
<organism evidence="2 3">
    <name type="scientific">Massilia horti</name>
    <dbReference type="NCBI Taxonomy" id="2562153"/>
    <lineage>
        <taxon>Bacteria</taxon>
        <taxon>Pseudomonadati</taxon>
        <taxon>Pseudomonadota</taxon>
        <taxon>Betaproteobacteria</taxon>
        <taxon>Burkholderiales</taxon>
        <taxon>Oxalobacteraceae</taxon>
        <taxon>Telluria group</taxon>
        <taxon>Massilia</taxon>
    </lineage>
</organism>